<dbReference type="GO" id="GO:0007165">
    <property type="term" value="P:signal transduction"/>
    <property type="evidence" value="ECO:0007669"/>
    <property type="project" value="UniProtKB-KW"/>
</dbReference>
<evidence type="ECO:0000313" key="4">
    <source>
        <dbReference type="EMBL" id="MDE1452236.1"/>
    </source>
</evidence>
<dbReference type="Proteomes" id="UP000429980">
    <property type="component" value="Unassembled WGS sequence"/>
</dbReference>
<dbReference type="SUPFAM" id="SSF58104">
    <property type="entry name" value="Methyl-accepting chemotaxis protein (MCP) signaling domain"/>
    <property type="match status" value="1"/>
</dbReference>
<gene>
    <name evidence="5" type="ORF">CHCC15381_1782</name>
    <name evidence="4" type="ORF">PVN32_08630</name>
</gene>
<dbReference type="PANTHER" id="PTHR32089:SF112">
    <property type="entry name" value="LYSOZYME-LIKE PROTEIN-RELATED"/>
    <property type="match status" value="1"/>
</dbReference>
<evidence type="ECO:0000313" key="7">
    <source>
        <dbReference type="Proteomes" id="UP001216709"/>
    </source>
</evidence>
<accession>A0AAW6KFF9</accession>
<dbReference type="Pfam" id="PF00015">
    <property type="entry name" value="MCPsignal"/>
    <property type="match status" value="1"/>
</dbReference>
<dbReference type="EMBL" id="JARAFO010000016">
    <property type="protein sequence ID" value="MDE1452236.1"/>
    <property type="molecule type" value="Genomic_DNA"/>
</dbReference>
<dbReference type="PROSITE" id="PS50111">
    <property type="entry name" value="CHEMOTAXIS_TRANSDUC_2"/>
    <property type="match status" value="1"/>
</dbReference>
<dbReference type="Proteomes" id="UP001216709">
    <property type="component" value="Unassembled WGS sequence"/>
</dbReference>
<evidence type="ECO:0000313" key="5">
    <source>
        <dbReference type="EMBL" id="TWL35848.1"/>
    </source>
</evidence>
<dbReference type="PANTHER" id="PTHR32089">
    <property type="entry name" value="METHYL-ACCEPTING CHEMOTAXIS PROTEIN MCPB"/>
    <property type="match status" value="1"/>
</dbReference>
<dbReference type="InterPro" id="IPR004089">
    <property type="entry name" value="MCPsignal_dom"/>
</dbReference>
<name>A0AAW6KFF9_9BACI</name>
<dbReference type="GO" id="GO:0016020">
    <property type="term" value="C:membrane"/>
    <property type="evidence" value="ECO:0007669"/>
    <property type="project" value="InterPro"/>
</dbReference>
<keyword evidence="6" id="KW-1185">Reference proteome</keyword>
<reference evidence="5 6" key="1">
    <citation type="submission" date="2019-06" db="EMBL/GenBank/DDBJ databases">
        <title>Genome sequence analysis of &gt;100 Bacillus licheniformis strains suggests intrinsic resistance to this species.</title>
        <authorList>
            <person name="Wels M."/>
            <person name="Siezen R.J."/>
            <person name="Johansen E."/>
            <person name="Stuer-Lauridsen B."/>
            <person name="Bjerre K."/>
            <person name="Nielsen B.K.K."/>
        </authorList>
    </citation>
    <scope>NUCLEOTIDE SEQUENCE [LARGE SCALE GENOMIC DNA]</scope>
    <source>
        <strain evidence="5 6">BAC-15381</strain>
    </source>
</reference>
<keyword evidence="1 2" id="KW-0807">Transducer</keyword>
<reference evidence="4" key="2">
    <citation type="submission" date="2022-12" db="EMBL/GenBank/DDBJ databases">
        <title>Draft Genome Sequences of Bacillus licheniformis and Bacillus paralicheniformis strains isolated from Irish skim milk powders.</title>
        <authorList>
            <person name="Lourenco A."/>
            <person name="Li F."/>
            <person name="Geraldine D."/>
            <person name="Tobin J.T."/>
            <person name="Butler F."/>
            <person name="Jordan K."/>
            <person name="Obrien T."/>
        </authorList>
    </citation>
    <scope>NUCLEOTIDE SEQUENCE</scope>
    <source>
        <strain evidence="4">3370</strain>
    </source>
</reference>
<proteinExistence type="predicted"/>
<evidence type="ECO:0000313" key="6">
    <source>
        <dbReference type="Proteomes" id="UP000429980"/>
    </source>
</evidence>
<dbReference type="EMBL" id="NILF01000056">
    <property type="protein sequence ID" value="TWL35848.1"/>
    <property type="molecule type" value="Genomic_DNA"/>
</dbReference>
<evidence type="ECO:0000256" key="2">
    <source>
        <dbReference type="PROSITE-ProRule" id="PRU00284"/>
    </source>
</evidence>
<sequence>MEAARAGESGKGFAVVAEEVRKLAEETKNASTDISATIHSIQDGITHSVESMKDSQQAAHTGIEKVKQTGQSFTSIHQSIHDVTANIQLIKDDIQAVEEHTKQMRDIVKQVHDYSVNTSENVNNSSALTEEQSPITAEIAKASEDLAVIA</sequence>
<feature type="domain" description="Methyl-accepting transducer" evidence="3">
    <location>
        <begin position="1"/>
        <end position="147"/>
    </location>
</feature>
<comment type="caution">
    <text evidence="4">The sequence shown here is derived from an EMBL/GenBank/DDBJ whole genome shotgun (WGS) entry which is preliminary data.</text>
</comment>
<evidence type="ECO:0000259" key="3">
    <source>
        <dbReference type="PROSITE" id="PS50111"/>
    </source>
</evidence>
<organism evidence="4 7">
    <name type="scientific">Bacillus paralicheniformis</name>
    <dbReference type="NCBI Taxonomy" id="1648923"/>
    <lineage>
        <taxon>Bacteria</taxon>
        <taxon>Bacillati</taxon>
        <taxon>Bacillota</taxon>
        <taxon>Bacilli</taxon>
        <taxon>Bacillales</taxon>
        <taxon>Bacillaceae</taxon>
        <taxon>Bacillus</taxon>
    </lineage>
</organism>
<protein>
    <submittedName>
        <fullName evidence="4 5">Methyl-accepting chemotaxis protein</fullName>
    </submittedName>
</protein>
<evidence type="ECO:0000256" key="1">
    <source>
        <dbReference type="ARBA" id="ARBA00023224"/>
    </source>
</evidence>
<dbReference type="Gene3D" id="1.10.287.950">
    <property type="entry name" value="Methyl-accepting chemotaxis protein"/>
    <property type="match status" value="1"/>
</dbReference>
<dbReference type="AlphaFoldDB" id="A0AAW6KFF9"/>